<feature type="domain" description="Resolvase/invertase-type recombinase catalytic" evidence="2">
    <location>
        <begin position="11"/>
        <end position="169"/>
    </location>
</feature>
<gene>
    <name evidence="4" type="ORF">C7459_12438</name>
</gene>
<feature type="coiled-coil region" evidence="1">
    <location>
        <begin position="403"/>
        <end position="437"/>
    </location>
</feature>
<proteinExistence type="predicted"/>
<protein>
    <submittedName>
        <fullName evidence="4">DNA invertase Pin-like site-specific DNA recombinase</fullName>
    </submittedName>
</protein>
<reference evidence="4 5" key="1">
    <citation type="submission" date="2018-05" db="EMBL/GenBank/DDBJ databases">
        <title>Genomic Encyclopedia of Type Strains, Phase IV (KMG-IV): sequencing the most valuable type-strain genomes for metagenomic binning, comparative biology and taxonomic classification.</title>
        <authorList>
            <person name="Goeker M."/>
        </authorList>
    </citation>
    <scope>NUCLEOTIDE SEQUENCE [LARGE SCALE GENOMIC DNA]</scope>
    <source>
        <strain evidence="4 5">DSM 18773</strain>
    </source>
</reference>
<dbReference type="Pfam" id="PF07508">
    <property type="entry name" value="Recombinase"/>
    <property type="match status" value="1"/>
</dbReference>
<dbReference type="Proteomes" id="UP000245634">
    <property type="component" value="Unassembled WGS sequence"/>
</dbReference>
<dbReference type="Gene3D" id="3.90.1750.20">
    <property type="entry name" value="Putative Large Serine Recombinase, Chain B, Domain 2"/>
    <property type="match status" value="1"/>
</dbReference>
<dbReference type="Gene3D" id="3.40.50.1390">
    <property type="entry name" value="Resolvase, N-terminal catalytic domain"/>
    <property type="match status" value="1"/>
</dbReference>
<evidence type="ECO:0000259" key="2">
    <source>
        <dbReference type="PROSITE" id="PS51736"/>
    </source>
</evidence>
<dbReference type="RefSeq" id="WP_109691158.1">
    <property type="nucleotide sequence ID" value="NZ_QGGL01000024.1"/>
</dbReference>
<dbReference type="GO" id="GO:0000150">
    <property type="term" value="F:DNA strand exchange activity"/>
    <property type="evidence" value="ECO:0007669"/>
    <property type="project" value="InterPro"/>
</dbReference>
<dbReference type="InterPro" id="IPR011109">
    <property type="entry name" value="DNA_bind_recombinase_dom"/>
</dbReference>
<name>A0A316D7C7_9BACL</name>
<dbReference type="PANTHER" id="PTHR30461:SF23">
    <property type="entry name" value="DNA RECOMBINASE-RELATED"/>
    <property type="match status" value="1"/>
</dbReference>
<dbReference type="Pfam" id="PF00239">
    <property type="entry name" value="Resolvase"/>
    <property type="match status" value="1"/>
</dbReference>
<dbReference type="SUPFAM" id="SSF53041">
    <property type="entry name" value="Resolvase-like"/>
    <property type="match status" value="1"/>
</dbReference>
<dbReference type="SMART" id="SM00857">
    <property type="entry name" value="Resolvase"/>
    <property type="match status" value="1"/>
</dbReference>
<dbReference type="InterPro" id="IPR050639">
    <property type="entry name" value="SSR_resolvase"/>
</dbReference>
<keyword evidence="1" id="KW-0175">Coiled coil</keyword>
<dbReference type="EMBL" id="QGGL01000024">
    <property type="protein sequence ID" value="PWK05289.1"/>
    <property type="molecule type" value="Genomic_DNA"/>
</dbReference>
<dbReference type="InterPro" id="IPR006119">
    <property type="entry name" value="Resolv_N"/>
</dbReference>
<feature type="domain" description="Recombinase" evidence="3">
    <location>
        <begin position="177"/>
        <end position="324"/>
    </location>
</feature>
<evidence type="ECO:0000313" key="4">
    <source>
        <dbReference type="EMBL" id="PWK05289.1"/>
    </source>
</evidence>
<dbReference type="GO" id="GO:0003677">
    <property type="term" value="F:DNA binding"/>
    <property type="evidence" value="ECO:0007669"/>
    <property type="project" value="InterPro"/>
</dbReference>
<evidence type="ECO:0000256" key="1">
    <source>
        <dbReference type="SAM" id="Coils"/>
    </source>
</evidence>
<sequence>MAYKGFPQDLDVAWYLRKSREDLEAEERARREGRVDIDTLSKHRKRLLEISRQNCWTVVDIFEEVVSGELIDERPEVIKLLENVEARKYDGVVCVEIDRLGRGDSADQGIIQRAFRDSETLILTPDKAYDMNDDLDEEMVEFKSFFARREGRGISRRMQNGRVDSVNEGYYIGTYEPFGYYRDRNVGLKLLIDEKSADIVRKIFEWYAESGIGTSTIAERLNHMGIPCPSNTLRIRNNKPINPSRVWQANSILQILRNEVYVGKIQWRKTKTMRRRMENGRYKKIKSIDRPRDQWIEKKGLHEPIITNELFKRTQEILESRSNRELVKDRQFKNSLASIVICKKCGQKMQRRPYANQLPHLKCPTKGCMRSSQIAYVEEKVIEALREWYNSYKVQHGLIDQQLKKTKKRTSFATSILKELEEEIAATVQQKENLHKFLERGTYDDDTYLARNKVLSEQHKDLLSKKDAILKEVQQEAQYETTQQNVIPLVRHVLDVYNETEDLKEKNKLLKSVIHKIVYSKRDDAKDREFEIDLYPISRSTRI</sequence>
<dbReference type="PANTHER" id="PTHR30461">
    <property type="entry name" value="DNA-INVERTASE FROM LAMBDOID PROPHAGE"/>
    <property type="match status" value="1"/>
</dbReference>
<dbReference type="OrthoDB" id="65783at2"/>
<organism evidence="4 5">
    <name type="scientific">Tumebacillus permanentifrigoris</name>
    <dbReference type="NCBI Taxonomy" id="378543"/>
    <lineage>
        <taxon>Bacteria</taxon>
        <taxon>Bacillati</taxon>
        <taxon>Bacillota</taxon>
        <taxon>Bacilli</taxon>
        <taxon>Bacillales</taxon>
        <taxon>Alicyclobacillaceae</taxon>
        <taxon>Tumebacillus</taxon>
    </lineage>
</organism>
<dbReference type="PROSITE" id="PS51736">
    <property type="entry name" value="RECOMBINASES_3"/>
    <property type="match status" value="1"/>
</dbReference>
<evidence type="ECO:0000259" key="3">
    <source>
        <dbReference type="PROSITE" id="PS51737"/>
    </source>
</evidence>
<accession>A0A316D7C7</accession>
<dbReference type="InterPro" id="IPR036162">
    <property type="entry name" value="Resolvase-like_N_sf"/>
</dbReference>
<dbReference type="InterPro" id="IPR038109">
    <property type="entry name" value="DNA_bind_recomb_sf"/>
</dbReference>
<evidence type="ECO:0000313" key="5">
    <source>
        <dbReference type="Proteomes" id="UP000245634"/>
    </source>
</evidence>
<dbReference type="AlphaFoldDB" id="A0A316D7C7"/>
<keyword evidence="5" id="KW-1185">Reference proteome</keyword>
<dbReference type="CDD" id="cd00338">
    <property type="entry name" value="Ser_Recombinase"/>
    <property type="match status" value="1"/>
</dbReference>
<comment type="caution">
    <text evidence="4">The sequence shown here is derived from an EMBL/GenBank/DDBJ whole genome shotgun (WGS) entry which is preliminary data.</text>
</comment>
<dbReference type="PROSITE" id="PS51737">
    <property type="entry name" value="RECOMBINASE_DNA_BIND"/>
    <property type="match status" value="1"/>
</dbReference>